<protein>
    <recommendedName>
        <fullName evidence="6">Biliverdin reductase A</fullName>
    </recommendedName>
</protein>
<dbReference type="Proteomes" id="UP001044222">
    <property type="component" value="Chromosome 9"/>
</dbReference>
<dbReference type="EMBL" id="JAFIRN010000009">
    <property type="protein sequence ID" value="KAG5841761.1"/>
    <property type="molecule type" value="Genomic_DNA"/>
</dbReference>
<evidence type="ECO:0000259" key="3">
    <source>
        <dbReference type="Pfam" id="PF09166"/>
    </source>
</evidence>
<comment type="caution">
    <text evidence="4">The sequence shown here is derived from an EMBL/GenBank/DDBJ whole genome shotgun (WGS) entry which is preliminary data.</text>
</comment>
<proteinExistence type="predicted"/>
<dbReference type="Gene3D" id="3.40.50.720">
    <property type="entry name" value="NAD(P)-binding Rossmann-like Domain"/>
    <property type="match status" value="1"/>
</dbReference>
<keyword evidence="5" id="KW-1185">Reference proteome</keyword>
<dbReference type="Pfam" id="PF01408">
    <property type="entry name" value="GFO_IDH_MocA"/>
    <property type="match status" value="1"/>
</dbReference>
<evidence type="ECO:0000313" key="4">
    <source>
        <dbReference type="EMBL" id="KAG5841761.1"/>
    </source>
</evidence>
<dbReference type="InterPro" id="IPR036291">
    <property type="entry name" value="NAD(P)-bd_dom_sf"/>
</dbReference>
<dbReference type="InterPro" id="IPR051450">
    <property type="entry name" value="Gfo/Idh/MocA_Oxidoreductases"/>
</dbReference>
<feature type="compositionally biased region" description="Low complexity" evidence="1">
    <location>
        <begin position="246"/>
        <end position="258"/>
    </location>
</feature>
<reference evidence="4" key="1">
    <citation type="submission" date="2021-01" db="EMBL/GenBank/DDBJ databases">
        <title>A chromosome-scale assembly of European eel, Anguilla anguilla.</title>
        <authorList>
            <person name="Henkel C."/>
            <person name="Jong-Raadsen S.A."/>
            <person name="Dufour S."/>
            <person name="Weltzien F.-A."/>
            <person name="Palstra A.P."/>
            <person name="Pelster B."/>
            <person name="Spaink H.P."/>
            <person name="Van Den Thillart G.E."/>
            <person name="Jansen H."/>
            <person name="Zahm M."/>
            <person name="Klopp C."/>
            <person name="Cedric C."/>
            <person name="Louis A."/>
            <person name="Berthelot C."/>
            <person name="Parey E."/>
            <person name="Roest Crollius H."/>
            <person name="Montfort J."/>
            <person name="Robinson-Rechavi M."/>
            <person name="Bucao C."/>
            <person name="Bouchez O."/>
            <person name="Gislard M."/>
            <person name="Lluch J."/>
            <person name="Milhes M."/>
            <person name="Lampietro C."/>
            <person name="Lopez Roques C."/>
            <person name="Donnadieu C."/>
            <person name="Braasch I."/>
            <person name="Desvignes T."/>
            <person name="Postlethwait J."/>
            <person name="Bobe J."/>
            <person name="Guiguen Y."/>
            <person name="Dirks R."/>
        </authorList>
    </citation>
    <scope>NUCLEOTIDE SEQUENCE</scope>
    <source>
        <strain evidence="4">Tag_6206</strain>
        <tissue evidence="4">Liver</tissue>
    </source>
</reference>
<gene>
    <name evidence="4" type="ORF">ANANG_G00170290</name>
</gene>
<organism evidence="4 5">
    <name type="scientific">Anguilla anguilla</name>
    <name type="common">European freshwater eel</name>
    <name type="synonym">Muraena anguilla</name>
    <dbReference type="NCBI Taxonomy" id="7936"/>
    <lineage>
        <taxon>Eukaryota</taxon>
        <taxon>Metazoa</taxon>
        <taxon>Chordata</taxon>
        <taxon>Craniata</taxon>
        <taxon>Vertebrata</taxon>
        <taxon>Euteleostomi</taxon>
        <taxon>Actinopterygii</taxon>
        <taxon>Neopterygii</taxon>
        <taxon>Teleostei</taxon>
        <taxon>Anguilliformes</taxon>
        <taxon>Anguillidae</taxon>
        <taxon>Anguilla</taxon>
    </lineage>
</organism>
<dbReference type="InterPro" id="IPR015249">
    <property type="entry name" value="Biliverdin_Rdtase_cat"/>
</dbReference>
<dbReference type="Pfam" id="PF09166">
    <property type="entry name" value="Biliv-reduc_cat"/>
    <property type="match status" value="1"/>
</dbReference>
<dbReference type="SUPFAM" id="SSF51735">
    <property type="entry name" value="NAD(P)-binding Rossmann-fold domains"/>
    <property type="match status" value="1"/>
</dbReference>
<sequence>MLGAVVVGIGRAGQARMRDLLAPLPSSPAEKLVLKGFVSRRTLDEQQAVKQISLEDALNRQDIQVALVCTENASHEDLIRKFLEAGKHVCVEYPMALSHTVAKELWELAEKKGKVLHEEHIELLTADYKQLKKDLAGKSLQEGTLHFTGGPAPEGFGFPSFSGLSRLTWLVDLFGELAVTGASLTEDRENAYSKLTVQLLTCDQRPLTWLEERGPGLRRAKRVSFRMDSGAVVDALPAAPGSPWASSCRTSGSSPRSCWGRSPPRSWRPNAGASCTAWSSPSASGSWPRRPRRAGPRRPRRAGPRRPRSLELGPGIRLELRSVSASPGLGRVRNSTLAYY</sequence>
<dbReference type="InterPro" id="IPR000683">
    <property type="entry name" value="Gfo/Idh/MocA-like_OxRdtase_N"/>
</dbReference>
<dbReference type="GO" id="GO:0042167">
    <property type="term" value="P:heme catabolic process"/>
    <property type="evidence" value="ECO:0007669"/>
    <property type="project" value="InterPro"/>
</dbReference>
<feature type="compositionally biased region" description="Basic residues" evidence="1">
    <location>
        <begin position="289"/>
        <end position="307"/>
    </location>
</feature>
<dbReference type="GO" id="GO:0000166">
    <property type="term" value="F:nucleotide binding"/>
    <property type="evidence" value="ECO:0007669"/>
    <property type="project" value="InterPro"/>
</dbReference>
<evidence type="ECO:0008006" key="6">
    <source>
        <dbReference type="Google" id="ProtNLM"/>
    </source>
</evidence>
<dbReference type="GO" id="GO:0008270">
    <property type="term" value="F:zinc ion binding"/>
    <property type="evidence" value="ECO:0007669"/>
    <property type="project" value="InterPro"/>
</dbReference>
<dbReference type="PANTHER" id="PTHR43377:SF1">
    <property type="entry name" value="BILIVERDIN REDUCTASE A"/>
    <property type="match status" value="1"/>
</dbReference>
<feature type="domain" description="Biliverdin reductase catalytic" evidence="3">
    <location>
        <begin position="128"/>
        <end position="240"/>
    </location>
</feature>
<accession>A0A9D3M4M2</accession>
<evidence type="ECO:0000259" key="2">
    <source>
        <dbReference type="Pfam" id="PF01408"/>
    </source>
</evidence>
<feature type="domain" description="Gfo/Idh/MocA-like oxidoreductase N-terminal" evidence="2">
    <location>
        <begin position="4"/>
        <end position="120"/>
    </location>
</feature>
<dbReference type="GO" id="GO:0004074">
    <property type="term" value="F:biliverdin reductase [NAD(P)H] activity"/>
    <property type="evidence" value="ECO:0007669"/>
    <property type="project" value="InterPro"/>
</dbReference>
<feature type="region of interest" description="Disordered" evidence="1">
    <location>
        <begin position="239"/>
        <end position="313"/>
    </location>
</feature>
<evidence type="ECO:0000313" key="5">
    <source>
        <dbReference type="Proteomes" id="UP001044222"/>
    </source>
</evidence>
<evidence type="ECO:0000256" key="1">
    <source>
        <dbReference type="SAM" id="MobiDB-lite"/>
    </source>
</evidence>
<dbReference type="SUPFAM" id="SSF55347">
    <property type="entry name" value="Glyceraldehyde-3-phosphate dehydrogenase-like, C-terminal domain"/>
    <property type="match status" value="1"/>
</dbReference>
<feature type="compositionally biased region" description="Low complexity" evidence="1">
    <location>
        <begin position="277"/>
        <end position="288"/>
    </location>
</feature>
<dbReference type="AlphaFoldDB" id="A0A9D3M4M2"/>
<dbReference type="Gene3D" id="3.30.360.10">
    <property type="entry name" value="Dihydrodipicolinate Reductase, domain 2"/>
    <property type="match status" value="1"/>
</dbReference>
<dbReference type="PANTHER" id="PTHR43377">
    <property type="entry name" value="BILIVERDIN REDUCTASE A"/>
    <property type="match status" value="1"/>
</dbReference>
<name>A0A9D3M4M2_ANGAN</name>